<dbReference type="InterPro" id="IPR051207">
    <property type="entry name" value="ComplexI_NDUFA9_subunit"/>
</dbReference>
<keyword evidence="4" id="KW-1185">Reference proteome</keyword>
<protein>
    <submittedName>
        <fullName evidence="3">SDR family oxidoreductase</fullName>
    </submittedName>
</protein>
<feature type="transmembrane region" description="Helical" evidence="1">
    <location>
        <begin position="381"/>
        <end position="401"/>
    </location>
</feature>
<evidence type="ECO:0000313" key="4">
    <source>
        <dbReference type="Proteomes" id="UP001597308"/>
    </source>
</evidence>
<dbReference type="RefSeq" id="WP_378797854.1">
    <property type="nucleotide sequence ID" value="NZ_JBHUER010000003.1"/>
</dbReference>
<dbReference type="Pfam" id="PF13460">
    <property type="entry name" value="NAD_binding_10"/>
    <property type="match status" value="1"/>
</dbReference>
<dbReference type="InterPro" id="IPR025695">
    <property type="entry name" value="DoxX-like"/>
</dbReference>
<accession>A0ABW4K494</accession>
<dbReference type="InterPro" id="IPR016040">
    <property type="entry name" value="NAD(P)-bd_dom"/>
</dbReference>
<dbReference type="Gene3D" id="3.40.50.720">
    <property type="entry name" value="NAD(P)-binding Rossmann-like Domain"/>
    <property type="match status" value="1"/>
</dbReference>
<feature type="transmembrane region" description="Helical" evidence="1">
    <location>
        <begin position="354"/>
        <end position="374"/>
    </location>
</feature>
<feature type="transmembrane region" description="Helical" evidence="1">
    <location>
        <begin position="312"/>
        <end position="334"/>
    </location>
</feature>
<keyword evidence="1" id="KW-1133">Transmembrane helix</keyword>
<reference evidence="4" key="1">
    <citation type="journal article" date="2019" name="Int. J. Syst. Evol. Microbiol.">
        <title>The Global Catalogue of Microorganisms (GCM) 10K type strain sequencing project: providing services to taxonomists for standard genome sequencing and annotation.</title>
        <authorList>
            <consortium name="The Broad Institute Genomics Platform"/>
            <consortium name="The Broad Institute Genome Sequencing Center for Infectious Disease"/>
            <person name="Wu L."/>
            <person name="Ma J."/>
        </authorList>
    </citation>
    <scope>NUCLEOTIDE SEQUENCE [LARGE SCALE GENOMIC DNA]</scope>
    <source>
        <strain evidence="4">KCTC 23707</strain>
    </source>
</reference>
<dbReference type="PANTHER" id="PTHR12126">
    <property type="entry name" value="NADH-UBIQUINONE OXIDOREDUCTASE 39 KDA SUBUNIT-RELATED"/>
    <property type="match status" value="1"/>
</dbReference>
<proteinExistence type="predicted"/>
<comment type="caution">
    <text evidence="3">The sequence shown here is derived from an EMBL/GenBank/DDBJ whole genome shotgun (WGS) entry which is preliminary data.</text>
</comment>
<gene>
    <name evidence="3" type="ORF">ACFSCV_05705</name>
</gene>
<dbReference type="EMBL" id="JBHUER010000003">
    <property type="protein sequence ID" value="MFD1702499.1"/>
    <property type="molecule type" value="Genomic_DNA"/>
</dbReference>
<dbReference type="SUPFAM" id="SSF51735">
    <property type="entry name" value="NAD(P)-binding Rossmann-fold domains"/>
    <property type="match status" value="1"/>
</dbReference>
<feature type="transmembrane region" description="Helical" evidence="1">
    <location>
        <begin position="407"/>
        <end position="427"/>
    </location>
</feature>
<dbReference type="PANTHER" id="PTHR12126:SF11">
    <property type="entry name" value="NADH DEHYDROGENASE [UBIQUINONE] 1 ALPHA SUBCOMPLEX SUBUNIT 9, MITOCHONDRIAL"/>
    <property type="match status" value="1"/>
</dbReference>
<organism evidence="3 4">
    <name type="scientific">Methylopila henanensis</name>
    <dbReference type="NCBI Taxonomy" id="873516"/>
    <lineage>
        <taxon>Bacteria</taxon>
        <taxon>Pseudomonadati</taxon>
        <taxon>Pseudomonadota</taxon>
        <taxon>Alphaproteobacteria</taxon>
        <taxon>Hyphomicrobiales</taxon>
        <taxon>Methylopilaceae</taxon>
        <taxon>Methylopila</taxon>
    </lineage>
</organism>
<name>A0ABW4K494_9HYPH</name>
<evidence type="ECO:0000256" key="1">
    <source>
        <dbReference type="SAM" id="Phobius"/>
    </source>
</evidence>
<evidence type="ECO:0000259" key="2">
    <source>
        <dbReference type="Pfam" id="PF13460"/>
    </source>
</evidence>
<sequence>MRVLVLGAYGLIGAAVADRLLVADWRVVGLGRSERAGRRSRPEIEWRSADIAALLSPDDWAPFLRGVDAVANCAGALQDGARDDVAAVHRDAMLALQRACAAAGVRRFVQISAVGARPDAVTTFLRTKGEADAALAGSGLDWVILRPGLVIGAAAYGGTALLRGLANAPWATPLIEGAAPIQTAPVDEVAEAVRKALAGEIPSCAAYDLVEDEAYTLGGVVAAWRAALDRPPARTLNAPRWLGRLLFRGGDLAGALGWRPPMRSAALREIEAGVRGDPAPWRAAAGAPVRSLAATLRTLPSTVQERWFGRMFLLKPVIILTLAAFWAASGLIGLVRFQQAADILVVRGAPQTAAGLAVLLGSVVDVALGVAILFRRAHVAAAWGMIAVSGLYALGAAAFAPDLWLDPLGPMVKIFPAAVLALVALAIEEER</sequence>
<keyword evidence="1" id="KW-0472">Membrane</keyword>
<evidence type="ECO:0000313" key="3">
    <source>
        <dbReference type="EMBL" id="MFD1702499.1"/>
    </source>
</evidence>
<keyword evidence="1" id="KW-0812">Transmembrane</keyword>
<dbReference type="Pfam" id="PF13781">
    <property type="entry name" value="DoxX_3"/>
    <property type="match status" value="1"/>
</dbReference>
<dbReference type="InterPro" id="IPR036291">
    <property type="entry name" value="NAD(P)-bd_dom_sf"/>
</dbReference>
<dbReference type="Proteomes" id="UP001597308">
    <property type="component" value="Unassembled WGS sequence"/>
</dbReference>
<feature type="domain" description="NAD(P)-binding" evidence="2">
    <location>
        <begin position="7"/>
        <end position="150"/>
    </location>
</feature>